<feature type="non-terminal residue" evidence="1">
    <location>
        <position position="133"/>
    </location>
</feature>
<dbReference type="InterPro" id="IPR004951">
    <property type="entry name" value="DUF268_CAE_spp"/>
</dbReference>
<accession>A0AAN8IT82</accession>
<protein>
    <submittedName>
        <fullName evidence="1">Uncharacterized protein</fullName>
    </submittedName>
</protein>
<dbReference type="Pfam" id="PF03269">
    <property type="entry name" value="DUF268"/>
    <property type="match status" value="1"/>
</dbReference>
<comment type="caution">
    <text evidence="1">The sequence shown here is derived from an EMBL/GenBank/DDBJ whole genome shotgun (WGS) entry which is preliminary data.</text>
</comment>
<dbReference type="Proteomes" id="UP001331761">
    <property type="component" value="Unassembled WGS sequence"/>
</dbReference>
<evidence type="ECO:0000313" key="2">
    <source>
        <dbReference type="Proteomes" id="UP001331761"/>
    </source>
</evidence>
<reference evidence="1 2" key="1">
    <citation type="submission" date="2019-10" db="EMBL/GenBank/DDBJ databases">
        <title>Assembly and Annotation for the nematode Trichostrongylus colubriformis.</title>
        <authorList>
            <person name="Martin J."/>
        </authorList>
    </citation>
    <scope>NUCLEOTIDE SEQUENCE [LARGE SCALE GENOMIC DNA]</scope>
    <source>
        <strain evidence="1">G859</strain>
        <tissue evidence="1">Whole worm</tissue>
    </source>
</reference>
<sequence length="133" mass="15312">MVAEKYRNDRPEIKERVWSQIPEWLKLPEEELYKISNYGRRGSQFSYLFGVFSGVVELQCGVKIQRLFTTPSSIIHWTARYQKSFDFAASFSSIEHSGLGRYGDPIDPIGDLREVWKTSCLLKKGGERSIDTG</sequence>
<evidence type="ECO:0000313" key="1">
    <source>
        <dbReference type="EMBL" id="KAK5964144.1"/>
    </source>
</evidence>
<gene>
    <name evidence="1" type="ORF">GCK32_017207</name>
</gene>
<keyword evidence="2" id="KW-1185">Reference proteome</keyword>
<name>A0AAN8IT82_TRICO</name>
<dbReference type="AlphaFoldDB" id="A0AAN8IT82"/>
<organism evidence="1 2">
    <name type="scientific">Trichostrongylus colubriformis</name>
    <name type="common">Black scour worm</name>
    <dbReference type="NCBI Taxonomy" id="6319"/>
    <lineage>
        <taxon>Eukaryota</taxon>
        <taxon>Metazoa</taxon>
        <taxon>Ecdysozoa</taxon>
        <taxon>Nematoda</taxon>
        <taxon>Chromadorea</taxon>
        <taxon>Rhabditida</taxon>
        <taxon>Rhabditina</taxon>
        <taxon>Rhabditomorpha</taxon>
        <taxon>Strongyloidea</taxon>
        <taxon>Trichostrongylidae</taxon>
        <taxon>Trichostrongylus</taxon>
    </lineage>
</organism>
<dbReference type="EMBL" id="WIXE01026167">
    <property type="protein sequence ID" value="KAK5964144.1"/>
    <property type="molecule type" value="Genomic_DNA"/>
</dbReference>
<proteinExistence type="predicted"/>